<dbReference type="OrthoDB" id="4676at2759"/>
<reference evidence="2 3" key="1">
    <citation type="journal article" date="2020" name="Genome Biol. Evol.">
        <title>A new high-quality draft genome assembly of the Chinese cordyceps Ophiocordyceps sinensis.</title>
        <authorList>
            <person name="Shu R."/>
            <person name="Zhang J."/>
            <person name="Meng Q."/>
            <person name="Zhang H."/>
            <person name="Zhou G."/>
            <person name="Li M."/>
            <person name="Wu P."/>
            <person name="Zhao Y."/>
            <person name="Chen C."/>
            <person name="Qin Q."/>
        </authorList>
    </citation>
    <scope>NUCLEOTIDE SEQUENCE [LARGE SCALE GENOMIC DNA]</scope>
    <source>
        <strain evidence="2 3">IOZ07</strain>
    </source>
</reference>
<evidence type="ECO:0000313" key="3">
    <source>
        <dbReference type="Proteomes" id="UP000557566"/>
    </source>
</evidence>
<comment type="caution">
    <text evidence="2">The sequence shown here is derived from an EMBL/GenBank/DDBJ whole genome shotgun (WGS) entry which is preliminary data.</text>
</comment>
<accession>A0A8H4M069</accession>
<name>A0A8H4M069_9HYPO</name>
<proteinExistence type="predicted"/>
<dbReference type="Proteomes" id="UP000557566">
    <property type="component" value="Unassembled WGS sequence"/>
</dbReference>
<evidence type="ECO:0000256" key="1">
    <source>
        <dbReference type="SAM" id="MobiDB-lite"/>
    </source>
</evidence>
<feature type="region of interest" description="Disordered" evidence="1">
    <location>
        <begin position="1"/>
        <end position="23"/>
    </location>
</feature>
<protein>
    <submittedName>
        <fullName evidence="2">Uncharacterized protein</fullName>
    </submittedName>
</protein>
<gene>
    <name evidence="2" type="ORF">G6O67_004286</name>
</gene>
<dbReference type="EMBL" id="JAAVMX010000005">
    <property type="protein sequence ID" value="KAF4507827.1"/>
    <property type="molecule type" value="Genomic_DNA"/>
</dbReference>
<sequence length="101" mass="10627">MSSRSHACSMGMQPAHTPEATMDFGKRAPSSLLHVSVGSNMGRLVDSLCPVHEANVVAGVVTVVFDGSKSLDGSHDAKDSIITSSKWLGVEMAGHGRHGRR</sequence>
<evidence type="ECO:0000313" key="2">
    <source>
        <dbReference type="EMBL" id="KAF4507827.1"/>
    </source>
</evidence>
<organism evidence="2 3">
    <name type="scientific">Ophiocordyceps sinensis</name>
    <dbReference type="NCBI Taxonomy" id="72228"/>
    <lineage>
        <taxon>Eukaryota</taxon>
        <taxon>Fungi</taxon>
        <taxon>Dikarya</taxon>
        <taxon>Ascomycota</taxon>
        <taxon>Pezizomycotina</taxon>
        <taxon>Sordariomycetes</taxon>
        <taxon>Hypocreomycetidae</taxon>
        <taxon>Hypocreales</taxon>
        <taxon>Ophiocordycipitaceae</taxon>
        <taxon>Ophiocordyceps</taxon>
    </lineage>
</organism>
<dbReference type="AlphaFoldDB" id="A0A8H4M069"/>
<keyword evidence="3" id="KW-1185">Reference proteome</keyword>